<feature type="domain" description="Transglutaminase-like" evidence="1">
    <location>
        <begin position="278"/>
        <end position="379"/>
    </location>
</feature>
<feature type="domain" description="DUF3857" evidence="2">
    <location>
        <begin position="57"/>
        <end position="213"/>
    </location>
</feature>
<dbReference type="Proteomes" id="UP000251241">
    <property type="component" value="Unassembled WGS sequence"/>
</dbReference>
<protein>
    <submittedName>
        <fullName evidence="3">Domain of Uncharacterized Function with PDB structure</fullName>
    </submittedName>
</protein>
<dbReference type="GeneID" id="97181529"/>
<dbReference type="InterPro" id="IPR024618">
    <property type="entry name" value="DUF3857"/>
</dbReference>
<dbReference type="Pfam" id="PF01841">
    <property type="entry name" value="Transglut_core"/>
    <property type="match status" value="1"/>
</dbReference>
<dbReference type="EMBL" id="CABWMV010000024">
    <property type="protein sequence ID" value="VXC99705.1"/>
    <property type="molecule type" value="Genomic_DNA"/>
</dbReference>
<organism evidence="3 5">
    <name type="scientific">Sphingobacterium multivorum</name>
    <dbReference type="NCBI Taxonomy" id="28454"/>
    <lineage>
        <taxon>Bacteria</taxon>
        <taxon>Pseudomonadati</taxon>
        <taxon>Bacteroidota</taxon>
        <taxon>Sphingobacteriia</taxon>
        <taxon>Sphingobacteriales</taxon>
        <taxon>Sphingobacteriaceae</taxon>
        <taxon>Sphingobacterium</taxon>
    </lineage>
</organism>
<proteinExistence type="predicted"/>
<dbReference type="RefSeq" id="WP_070569239.1">
    <property type="nucleotide sequence ID" value="NZ_CP068086.1"/>
</dbReference>
<name>A0A2X2JDF3_SPHMU</name>
<evidence type="ECO:0000259" key="2">
    <source>
        <dbReference type="Pfam" id="PF12969"/>
    </source>
</evidence>
<reference evidence="3 5" key="1">
    <citation type="submission" date="2018-06" db="EMBL/GenBank/DDBJ databases">
        <authorList>
            <consortium name="Pathogen Informatics"/>
            <person name="Doyle S."/>
        </authorList>
    </citation>
    <scope>NUCLEOTIDE SEQUENCE [LARGE SCALE GENOMIC DNA]</scope>
    <source>
        <strain evidence="3 5">NCTC11343</strain>
    </source>
</reference>
<evidence type="ECO:0000313" key="3">
    <source>
        <dbReference type="EMBL" id="SPZ85195.1"/>
    </source>
</evidence>
<dbReference type="InterPro" id="IPR002931">
    <property type="entry name" value="Transglutaminase-like"/>
</dbReference>
<dbReference type="InterPro" id="IPR038765">
    <property type="entry name" value="Papain-like_cys_pep_sf"/>
</dbReference>
<dbReference type="Gene3D" id="2.60.120.1130">
    <property type="match status" value="1"/>
</dbReference>
<dbReference type="Gene3D" id="2.60.40.3140">
    <property type="match status" value="1"/>
</dbReference>
<dbReference type="SUPFAM" id="SSF54001">
    <property type="entry name" value="Cysteine proteinases"/>
    <property type="match status" value="1"/>
</dbReference>
<accession>A0A2X2JDF3</accession>
<reference evidence="4 6" key="2">
    <citation type="submission" date="2019-10" db="EMBL/GenBank/DDBJ databases">
        <authorList>
            <person name="Karimi E."/>
        </authorList>
    </citation>
    <scope>NUCLEOTIDE SEQUENCE [LARGE SCALE GENOMIC DNA]</scope>
    <source>
        <strain evidence="4">Sphingobacterium sp. 8BC</strain>
    </source>
</reference>
<gene>
    <name evidence="3" type="ORF">NCTC11343_01753</name>
    <name evidence="4" type="ORF">SPHINGO8BC_51492</name>
</gene>
<dbReference type="EMBL" id="UAUU01000006">
    <property type="protein sequence ID" value="SPZ85195.1"/>
    <property type="molecule type" value="Genomic_DNA"/>
</dbReference>
<evidence type="ECO:0000313" key="4">
    <source>
        <dbReference type="EMBL" id="VXC99705.1"/>
    </source>
</evidence>
<dbReference type="AlphaFoldDB" id="A0A2X2JDF3"/>
<dbReference type="Gene3D" id="3.10.620.30">
    <property type="match status" value="1"/>
</dbReference>
<evidence type="ECO:0000259" key="1">
    <source>
        <dbReference type="Pfam" id="PF01841"/>
    </source>
</evidence>
<sequence length="633" mass="72462">MKIVFINLLYFLLPILAIGQDNYDVANIPSTLKSRAVATVRNDKTVVEIKSPEQVITTITCAITVYNKNGDRYATLPVYYNKSTEIKSLKGAIYNEMGILQKKIATKDFKDISAVDNSTMFADSRVKLFVPDYHSYPYTVEYQYEVRSKQNLIIPSWTPEVSNNVSVEKSSFQFIAPIGTECRIETTNYKGSIKEEKNDKTESKTWNAEQIAAKKEESYSPNPSLKRTNVLIVPKNFIYYGKTGNFGDWKEFGQWVSNSLLNKKDDLTEASKQKFIALTKDASSDKDKAKILYNYLQKNTRYISIQIGIGGLEPFPASEVDRLGYGDCKALANYMRSMLSAVNIPSYYCIVEAGRRKESFHKTFANAQDGNHVILCIPFKNDTTWLECTSQNLPFGFLSDFTDDRDVVACTENGGVIMHTPKYINSTNLQLRYADLKLSEDGSIQGTLNTKFYGAQYENHMDVLLASNNDKNKLLTEYYNIDNINFNQVNYIEHKEENPFIEENLNIFIKNYAVKNGNKLLIQPNLFNTHSSIAESRNRTEDIFIERGYADIDSISIALPENMLKNITSEKKIIEKPFGKYEFRSEIKDNKLFTYRKLELFEGSYPASTYEDFFQFHNEVSSCDKGRFNLSFL</sequence>
<accession>A0A654D2T1</accession>
<evidence type="ECO:0000313" key="5">
    <source>
        <dbReference type="Proteomes" id="UP000251241"/>
    </source>
</evidence>
<dbReference type="Proteomes" id="UP000432350">
    <property type="component" value="Unassembled WGS sequence"/>
</dbReference>
<evidence type="ECO:0000313" key="6">
    <source>
        <dbReference type="Proteomes" id="UP000432350"/>
    </source>
</evidence>
<dbReference type="Pfam" id="PF12969">
    <property type="entry name" value="DUF3857"/>
    <property type="match status" value="1"/>
</dbReference>